<keyword evidence="5" id="KW-0597">Phosphoprotein</keyword>
<dbReference type="Gene3D" id="3.30.310.50">
    <property type="entry name" value="Alpha-D-phosphohexomutase, C-terminal domain"/>
    <property type="match status" value="1"/>
</dbReference>
<reference evidence="19 20" key="1">
    <citation type="journal article" date="2015" name="PLoS Pathog.">
        <title>Leptomonas seymouri: Adaptations to the Dixenous Life Cycle Analyzed by Genome Sequencing, Transcriptome Profiling and Co-infection with Leishmania donovani.</title>
        <authorList>
            <person name="Kraeva N."/>
            <person name="Butenko A."/>
            <person name="Hlavacova J."/>
            <person name="Kostygov A."/>
            <person name="Myskova J."/>
            <person name="Grybchuk D."/>
            <person name="Lestinova T."/>
            <person name="Votypka J."/>
            <person name="Volf P."/>
            <person name="Opperdoes F."/>
            <person name="Flegontov P."/>
            <person name="Lukes J."/>
            <person name="Yurchenko V."/>
        </authorList>
    </citation>
    <scope>NUCLEOTIDE SEQUENCE [LARGE SCALE GENOMIC DNA]</scope>
    <source>
        <strain evidence="19 20">ATCC 30220</strain>
    </source>
</reference>
<dbReference type="FunFam" id="3.30.310.50:FF:000003">
    <property type="entry name" value="Phosphoacetylglucosamine mutase"/>
    <property type="match status" value="1"/>
</dbReference>
<evidence type="ECO:0000313" key="20">
    <source>
        <dbReference type="Proteomes" id="UP000038009"/>
    </source>
</evidence>
<evidence type="ECO:0000256" key="8">
    <source>
        <dbReference type="ARBA" id="ARBA00023235"/>
    </source>
</evidence>
<feature type="domain" description="Alpha-D-phosphohexomutase C-terminal" evidence="15">
    <location>
        <begin position="537"/>
        <end position="576"/>
    </location>
</feature>
<dbReference type="VEuPathDB" id="TriTrypDB:Lsey_0069_0130"/>
<dbReference type="Pfam" id="PF21404">
    <property type="entry name" value="AMG1_III"/>
    <property type="match status" value="1"/>
</dbReference>
<dbReference type="Pfam" id="PF02878">
    <property type="entry name" value="PGM_PMM_I"/>
    <property type="match status" value="1"/>
</dbReference>
<comment type="cofactor">
    <cofactor evidence="11 14">
        <name>Mg(2+)</name>
        <dbReference type="ChEBI" id="CHEBI:18420"/>
    </cofactor>
    <text evidence="11 14">Binds 1 Mg(2+) ion per subunit.</text>
</comment>
<dbReference type="InterPro" id="IPR005843">
    <property type="entry name" value="A-D-PHexomutase_C"/>
</dbReference>
<dbReference type="InterPro" id="IPR005844">
    <property type="entry name" value="A-D-PHexomutase_a/b/a-I"/>
</dbReference>
<protein>
    <recommendedName>
        <fullName evidence="4 11">Phosphoacetylglucosamine mutase</fullName>
        <shortName evidence="11">PAGM</shortName>
        <ecNumber evidence="4 11">5.4.2.3</ecNumber>
    </recommendedName>
    <alternativeName>
        <fullName evidence="10 11">Acetylglucosamine phosphomutase</fullName>
    </alternativeName>
    <alternativeName>
        <fullName evidence="9 11">N-acetylglucosamine-phosphate mutase</fullName>
    </alternativeName>
</protein>
<feature type="binding site" evidence="14">
    <location>
        <position position="330"/>
    </location>
    <ligand>
        <name>Mg(2+)</name>
        <dbReference type="ChEBI" id="CHEBI:18420"/>
    </ligand>
</feature>
<dbReference type="GO" id="GO:0046872">
    <property type="term" value="F:metal ion binding"/>
    <property type="evidence" value="ECO:0007669"/>
    <property type="project" value="UniProtKB-KW"/>
</dbReference>
<keyword evidence="6 11" id="KW-0479">Metal-binding</keyword>
<proteinExistence type="inferred from homology"/>
<evidence type="ECO:0000256" key="13">
    <source>
        <dbReference type="PIRSR" id="PIRSR016408-2"/>
    </source>
</evidence>
<evidence type="ECO:0000256" key="6">
    <source>
        <dbReference type="ARBA" id="ARBA00022723"/>
    </source>
</evidence>
<gene>
    <name evidence="19" type="ORF">ABL78_2999</name>
</gene>
<dbReference type="AlphaFoldDB" id="A0A0N1I5G0"/>
<feature type="binding site" evidence="14">
    <location>
        <position position="332"/>
    </location>
    <ligand>
        <name>Mg(2+)</name>
        <dbReference type="ChEBI" id="CHEBI:18420"/>
    </ligand>
</feature>
<feature type="domain" description="Phosphoacetylglucosamine mutase AMG1" evidence="18">
    <location>
        <begin position="209"/>
        <end position="335"/>
    </location>
</feature>
<evidence type="ECO:0000259" key="15">
    <source>
        <dbReference type="Pfam" id="PF00408"/>
    </source>
</evidence>
<accession>A0A0N1I5G0</accession>
<feature type="binding site" evidence="13">
    <location>
        <begin position="425"/>
        <end position="427"/>
    </location>
    <ligand>
        <name>substrate</name>
    </ligand>
</feature>
<dbReference type="OrthoDB" id="1928at2759"/>
<feature type="active site" description="Phosphoserine intermediate" evidence="12">
    <location>
        <position position="83"/>
    </location>
</feature>
<evidence type="ECO:0000256" key="3">
    <source>
        <dbReference type="ARBA" id="ARBA00010231"/>
    </source>
</evidence>
<dbReference type="SUPFAM" id="SSF53738">
    <property type="entry name" value="Phosphoglucomutase, first 3 domains"/>
    <property type="match status" value="3"/>
</dbReference>
<keyword evidence="7 11" id="KW-0460">Magnesium</keyword>
<dbReference type="InterPro" id="IPR049022">
    <property type="entry name" value="AMG1_III"/>
</dbReference>
<evidence type="ECO:0000256" key="10">
    <source>
        <dbReference type="ARBA" id="ARBA00032065"/>
    </source>
</evidence>
<evidence type="ECO:0000256" key="2">
    <source>
        <dbReference type="ARBA" id="ARBA00004865"/>
    </source>
</evidence>
<name>A0A0N1I5G0_LEPSE</name>
<dbReference type="InterPro" id="IPR016657">
    <property type="entry name" value="PAGM"/>
</dbReference>
<evidence type="ECO:0000313" key="19">
    <source>
        <dbReference type="EMBL" id="KPI87921.1"/>
    </source>
</evidence>
<dbReference type="InterPro" id="IPR016055">
    <property type="entry name" value="A-D-PHexomutase_a/b/a-I/II/III"/>
</dbReference>
<dbReference type="PIRSF" id="PIRSF016408">
    <property type="entry name" value="PAGM"/>
    <property type="match status" value="1"/>
</dbReference>
<dbReference type="GO" id="GO:0004610">
    <property type="term" value="F:phosphoacetylglucosamine mutase activity"/>
    <property type="evidence" value="ECO:0007669"/>
    <property type="project" value="UniProtKB-UniRule"/>
</dbReference>
<feature type="binding site" description="via phosphate group" evidence="14">
    <location>
        <position position="83"/>
    </location>
    <ligand>
        <name>Mg(2+)</name>
        <dbReference type="ChEBI" id="CHEBI:18420"/>
    </ligand>
</feature>
<feature type="binding site" evidence="13">
    <location>
        <position position="558"/>
    </location>
    <ligand>
        <name>substrate</name>
    </ligand>
</feature>
<dbReference type="Proteomes" id="UP000038009">
    <property type="component" value="Unassembled WGS sequence"/>
</dbReference>
<dbReference type="GO" id="GO:0005975">
    <property type="term" value="P:carbohydrate metabolic process"/>
    <property type="evidence" value="ECO:0007669"/>
    <property type="project" value="InterPro"/>
</dbReference>
<comment type="caution">
    <text evidence="19">The sequence shown here is derived from an EMBL/GenBank/DDBJ whole genome shotgun (WGS) entry which is preliminary data.</text>
</comment>
<dbReference type="PANTHER" id="PTHR45955">
    <property type="entry name" value="PHOSPHOACETYLGLUCOSAMINE MUTASE"/>
    <property type="match status" value="1"/>
</dbReference>
<feature type="binding site" evidence="14">
    <location>
        <position position="328"/>
    </location>
    <ligand>
        <name>Mg(2+)</name>
        <dbReference type="ChEBI" id="CHEBI:18420"/>
    </ligand>
</feature>
<dbReference type="EMBL" id="LJSK01000069">
    <property type="protein sequence ID" value="KPI87921.1"/>
    <property type="molecule type" value="Genomic_DNA"/>
</dbReference>
<keyword evidence="8 11" id="KW-0413">Isomerase</keyword>
<evidence type="ECO:0000256" key="12">
    <source>
        <dbReference type="PIRSR" id="PIRSR016408-1"/>
    </source>
</evidence>
<evidence type="ECO:0000256" key="9">
    <source>
        <dbReference type="ARBA" id="ARBA00031926"/>
    </source>
</evidence>
<dbReference type="PANTHER" id="PTHR45955:SF1">
    <property type="entry name" value="PHOSPHOACETYLGLUCOSAMINE MUTASE"/>
    <property type="match status" value="1"/>
</dbReference>
<dbReference type="EC" id="5.4.2.3" evidence="4 11"/>
<evidence type="ECO:0000256" key="7">
    <source>
        <dbReference type="ARBA" id="ARBA00022842"/>
    </source>
</evidence>
<evidence type="ECO:0000259" key="17">
    <source>
        <dbReference type="Pfam" id="PF21404"/>
    </source>
</evidence>
<dbReference type="InterPro" id="IPR036900">
    <property type="entry name" value="A-D-PHexomutase_C_sf"/>
</dbReference>
<evidence type="ECO:0000256" key="11">
    <source>
        <dbReference type="PIRNR" id="PIRNR016408"/>
    </source>
</evidence>
<dbReference type="OMA" id="WEAYATK"/>
<feature type="domain" description="Phosphoacetylglucosamine mutase AMG1" evidence="17">
    <location>
        <begin position="351"/>
        <end position="482"/>
    </location>
</feature>
<dbReference type="Pfam" id="PF00408">
    <property type="entry name" value="PGM_PMM_IV"/>
    <property type="match status" value="1"/>
</dbReference>
<evidence type="ECO:0000256" key="14">
    <source>
        <dbReference type="PIRSR" id="PIRSR016408-3"/>
    </source>
</evidence>
<feature type="domain" description="Alpha-D-phosphohexomutase alpha/beta/alpha" evidence="16">
    <location>
        <begin position="73"/>
        <end position="115"/>
    </location>
</feature>
<keyword evidence="20" id="KW-1185">Reference proteome</keyword>
<dbReference type="SUPFAM" id="SSF55957">
    <property type="entry name" value="Phosphoglucomutase, C-terminal domain"/>
    <property type="match status" value="1"/>
</dbReference>
<comment type="catalytic activity">
    <reaction evidence="1 11">
        <text>N-acetyl-alpha-D-glucosamine 1-phosphate = N-acetyl-D-glucosamine 6-phosphate</text>
        <dbReference type="Rhea" id="RHEA:23804"/>
        <dbReference type="ChEBI" id="CHEBI:57513"/>
        <dbReference type="ChEBI" id="CHEBI:57776"/>
        <dbReference type="EC" id="5.4.2.3"/>
    </reaction>
</comment>
<dbReference type="UniPathway" id="UPA00113">
    <property type="reaction ID" value="UER00530"/>
</dbReference>
<evidence type="ECO:0000256" key="1">
    <source>
        <dbReference type="ARBA" id="ARBA00000558"/>
    </source>
</evidence>
<dbReference type="Gene3D" id="3.40.120.10">
    <property type="entry name" value="Alpha-D-Glucose-1,6-Bisphosphate, subunit A, domain 3"/>
    <property type="match status" value="2"/>
</dbReference>
<dbReference type="GO" id="GO:0006048">
    <property type="term" value="P:UDP-N-acetylglucosamine biosynthetic process"/>
    <property type="evidence" value="ECO:0007669"/>
    <property type="project" value="UniProtKB-UniRule"/>
</dbReference>
<organism evidence="19 20">
    <name type="scientific">Leptomonas seymouri</name>
    <dbReference type="NCBI Taxonomy" id="5684"/>
    <lineage>
        <taxon>Eukaryota</taxon>
        <taxon>Discoba</taxon>
        <taxon>Euglenozoa</taxon>
        <taxon>Kinetoplastea</taxon>
        <taxon>Metakinetoplastina</taxon>
        <taxon>Trypanosomatida</taxon>
        <taxon>Trypanosomatidae</taxon>
        <taxon>Leishmaniinae</taxon>
        <taxon>Leptomonas</taxon>
    </lineage>
</organism>
<evidence type="ECO:0000256" key="5">
    <source>
        <dbReference type="ARBA" id="ARBA00022553"/>
    </source>
</evidence>
<evidence type="ECO:0000259" key="18">
    <source>
        <dbReference type="Pfam" id="PF21405"/>
    </source>
</evidence>
<dbReference type="InterPro" id="IPR049023">
    <property type="entry name" value="AMG1_II"/>
</dbReference>
<dbReference type="CDD" id="cd03086">
    <property type="entry name" value="PGM3"/>
    <property type="match status" value="1"/>
</dbReference>
<dbReference type="Pfam" id="PF21405">
    <property type="entry name" value="AMG1_II"/>
    <property type="match status" value="1"/>
</dbReference>
<feature type="binding site" evidence="13">
    <location>
        <begin position="549"/>
        <end position="553"/>
    </location>
    <ligand>
        <name>substrate</name>
    </ligand>
</feature>
<sequence>MFTDSVLESLAQCIDSHYSLRHDPKLKPLTYGTAGFRTIGELLPPVAARVVTISILRALFCGAQQTPEGQNATCCVGFMITASHNRAIDNGFKIIDTDGGMLAASWEQWCTDAANAATGAELVSVIKKCTETLQIRSVPEFKSPRGCVLLGRDTRESGEAIEAAITCILSTVLQVPFTSFGVLTTPQLHFLVAKANESGAAAAQVQLDAYHEQILSSFQDLLTYARKENGVCSLAPRRVVVDGANGVGALGMQRLMSYSRSREEGDILSEVFSFEVVNDSTENPAILNENCGADYAKQHAQPSEKMRKWLHSNDAASDSSTTHFYCLDGDADRIVAFLCSHRSNTDWILLDGDRISILYAMLLHKWIGEEGLKELDVGVVQTAYANGASTEFIKSNLHMPVYIAATGVKNLHPVAHSLDIGVYFEANGHGTILFSDKLVKGDSGVRSQKLASLIIDLRGLLSQVCGDAIGDMLMCEVALQVLDMSFEDWAALYIDRPCKQVKVTVEHPKRITNTQDEQRALSPAGMQEEIDAAVSVILSECKAARSFVRPSGTEPVVRVYAEASTQAACDSLAATVCSIVEKYCS</sequence>
<evidence type="ECO:0000259" key="16">
    <source>
        <dbReference type="Pfam" id="PF02878"/>
    </source>
</evidence>
<comment type="pathway">
    <text evidence="2 11">Nucleotide-sugar biosynthesis; UDP-N-acetyl-alpha-D-glucosamine biosynthesis; N-acetyl-alpha-D-glucosamine 1-phosphate from alpha-D-glucosamine 6-phosphate (route I): step 2/2.</text>
</comment>
<comment type="similarity">
    <text evidence="3 11">Belongs to the phosphohexose mutase family.</text>
</comment>
<evidence type="ECO:0000256" key="4">
    <source>
        <dbReference type="ARBA" id="ARBA00012731"/>
    </source>
</evidence>